<dbReference type="Pfam" id="PF00005">
    <property type="entry name" value="ABC_tran"/>
    <property type="match status" value="1"/>
</dbReference>
<dbReference type="PANTHER" id="PTHR42798">
    <property type="entry name" value="LIPOPROTEIN-RELEASING SYSTEM ATP-BINDING PROTEIN LOLD"/>
    <property type="match status" value="1"/>
</dbReference>
<dbReference type="AlphaFoldDB" id="A0A6G7WI06"/>
<accession>A0A6G7WI06</accession>
<keyword evidence="3" id="KW-0067">ATP-binding</keyword>
<organism evidence="3 4">
    <name type="scientific">Jeotgalibaca porci</name>
    <dbReference type="NCBI Taxonomy" id="1868793"/>
    <lineage>
        <taxon>Bacteria</taxon>
        <taxon>Bacillati</taxon>
        <taxon>Bacillota</taxon>
        <taxon>Bacilli</taxon>
        <taxon>Lactobacillales</taxon>
        <taxon>Carnobacteriaceae</taxon>
        <taxon>Jeotgalibaca</taxon>
    </lineage>
</organism>
<protein>
    <submittedName>
        <fullName evidence="3">ATP-binding cassette domain-containing protein</fullName>
    </submittedName>
</protein>
<dbReference type="SUPFAM" id="SSF52540">
    <property type="entry name" value="P-loop containing nucleoside triphosphate hydrolases"/>
    <property type="match status" value="1"/>
</dbReference>
<evidence type="ECO:0000256" key="1">
    <source>
        <dbReference type="ARBA" id="ARBA00005417"/>
    </source>
</evidence>
<keyword evidence="3" id="KW-0547">Nucleotide-binding</keyword>
<keyword evidence="4" id="KW-1185">Reference proteome</keyword>
<dbReference type="KEGG" id="jpo:G7058_07625"/>
<dbReference type="EMBL" id="CP049889">
    <property type="protein sequence ID" value="QIK51904.1"/>
    <property type="molecule type" value="Genomic_DNA"/>
</dbReference>
<name>A0A6G7WI06_9LACT</name>
<feature type="domain" description="ABC transporter" evidence="2">
    <location>
        <begin position="13"/>
        <end position="65"/>
    </location>
</feature>
<evidence type="ECO:0000313" key="4">
    <source>
        <dbReference type="Proteomes" id="UP000501830"/>
    </source>
</evidence>
<dbReference type="GO" id="GO:0005524">
    <property type="term" value="F:ATP binding"/>
    <property type="evidence" value="ECO:0007669"/>
    <property type="project" value="UniProtKB-KW"/>
</dbReference>
<dbReference type="RefSeq" id="WP_166062965.1">
    <property type="nucleotide sequence ID" value="NZ_CP049889.1"/>
</dbReference>
<dbReference type="InterPro" id="IPR003439">
    <property type="entry name" value="ABC_transporter-like_ATP-bd"/>
</dbReference>
<comment type="similarity">
    <text evidence="1">Belongs to the ABC transporter superfamily.</text>
</comment>
<evidence type="ECO:0000259" key="2">
    <source>
        <dbReference type="Pfam" id="PF00005"/>
    </source>
</evidence>
<dbReference type="InterPro" id="IPR027417">
    <property type="entry name" value="P-loop_NTPase"/>
</dbReference>
<sequence length="122" mass="13852">MPYRIKHGKVTKEAMQRANDLIDIVGLTKVKDNKSTDISGGQQQRGAIARSLINNPRIILGDEPTGNLDSETTQTVFKLLKEINREYKSTFILITHDQRVAQQADRIIEIKDGRVNMDIYNN</sequence>
<dbReference type="Gene3D" id="3.40.50.300">
    <property type="entry name" value="P-loop containing nucleotide triphosphate hydrolases"/>
    <property type="match status" value="1"/>
</dbReference>
<dbReference type="GeneID" id="94553149"/>
<proteinExistence type="inferred from homology"/>
<evidence type="ECO:0000313" key="3">
    <source>
        <dbReference type="EMBL" id="QIK51904.1"/>
    </source>
</evidence>
<dbReference type="GO" id="GO:0016887">
    <property type="term" value="F:ATP hydrolysis activity"/>
    <property type="evidence" value="ECO:0007669"/>
    <property type="project" value="InterPro"/>
</dbReference>
<reference evidence="3 4" key="1">
    <citation type="journal article" date="2017" name="Int. J. Syst. Evol. Microbiol.">
        <title>Jeotgalibaca porci sp. nov. and Jeotgalibaca arthritidis sp. nov., isolated from pigs, and emended description of the genus Jeotgalibaca.</title>
        <authorList>
            <person name="Zamora L."/>
            <person name="Perez-Sancho M."/>
            <person name="Dominguez L."/>
            <person name="Fernandez-Garayzabal J.F."/>
            <person name="Vela A.I."/>
        </authorList>
    </citation>
    <scope>NUCLEOTIDE SEQUENCE [LARGE SCALE GENOMIC DNA]</scope>
    <source>
        <strain evidence="3 4">CCUG 69148</strain>
    </source>
</reference>
<dbReference type="PANTHER" id="PTHR42798:SF7">
    <property type="entry name" value="ALPHA-D-RIBOSE 1-METHYLPHOSPHONATE 5-TRIPHOSPHATE SYNTHASE SUBUNIT PHNL"/>
    <property type="match status" value="1"/>
</dbReference>
<gene>
    <name evidence="3" type="ORF">G7058_07625</name>
</gene>
<dbReference type="Proteomes" id="UP000501830">
    <property type="component" value="Chromosome"/>
</dbReference>